<dbReference type="SUPFAM" id="SSF82679">
    <property type="entry name" value="N-utilization substance G protein NusG, N-terminal domain"/>
    <property type="match status" value="1"/>
</dbReference>
<dbReference type="PANTHER" id="PTHR30265:SF2">
    <property type="entry name" value="TRANSCRIPTION TERMINATION_ANTITERMINATION PROTEIN NUSG"/>
    <property type="match status" value="1"/>
</dbReference>
<dbReference type="CDD" id="cd09891">
    <property type="entry name" value="NGN_Bact_1"/>
    <property type="match status" value="1"/>
</dbReference>
<dbReference type="InterPro" id="IPR036735">
    <property type="entry name" value="NGN_dom_sf"/>
</dbReference>
<dbReference type="Pfam" id="PF02357">
    <property type="entry name" value="NusG"/>
    <property type="match status" value="1"/>
</dbReference>
<evidence type="ECO:0000259" key="9">
    <source>
        <dbReference type="SMART" id="SM00739"/>
    </source>
</evidence>
<evidence type="ECO:0000259" key="8">
    <source>
        <dbReference type="SMART" id="SM00738"/>
    </source>
</evidence>
<dbReference type="Gene3D" id="2.30.30.30">
    <property type="match status" value="1"/>
</dbReference>
<dbReference type="PANTHER" id="PTHR30265">
    <property type="entry name" value="RHO-INTERACTING TRANSCRIPTION TERMINATION FACTOR NUSG"/>
    <property type="match status" value="1"/>
</dbReference>
<dbReference type="CDD" id="cd06091">
    <property type="entry name" value="KOW_NusG"/>
    <property type="match status" value="1"/>
</dbReference>
<proteinExistence type="inferred from homology"/>
<organism evidence="10 11">
    <name type="scientific">Candidatus Odyssella acanthamoebae</name>
    <dbReference type="NCBI Taxonomy" id="91604"/>
    <lineage>
        <taxon>Bacteria</taxon>
        <taxon>Pseudomonadati</taxon>
        <taxon>Pseudomonadota</taxon>
        <taxon>Alphaproteobacteria</taxon>
        <taxon>Holosporales</taxon>
        <taxon>Candidatus Paracaedibacteraceae</taxon>
        <taxon>Candidatus Odyssella</taxon>
    </lineage>
</organism>
<dbReference type="InterPro" id="IPR047050">
    <property type="entry name" value="NGN"/>
</dbReference>
<evidence type="ECO:0000256" key="6">
    <source>
        <dbReference type="NCBIfam" id="TIGR00922"/>
    </source>
</evidence>
<dbReference type="OrthoDB" id="9809075at2"/>
<dbReference type="NCBIfam" id="TIGR00922">
    <property type="entry name" value="nusG"/>
    <property type="match status" value="1"/>
</dbReference>
<gene>
    <name evidence="5" type="primary">nusG</name>
    <name evidence="10" type="ORF">ID47_08630</name>
</gene>
<dbReference type="HAMAP" id="MF_00948">
    <property type="entry name" value="NusG"/>
    <property type="match status" value="1"/>
</dbReference>
<dbReference type="InterPro" id="IPR006645">
    <property type="entry name" value="NGN-like_dom"/>
</dbReference>
<dbReference type="GO" id="GO:0031564">
    <property type="term" value="P:transcription antitermination"/>
    <property type="evidence" value="ECO:0007669"/>
    <property type="project" value="UniProtKB-UniRule"/>
</dbReference>
<evidence type="ECO:0000313" key="11">
    <source>
        <dbReference type="Proteomes" id="UP000028926"/>
    </source>
</evidence>
<dbReference type="SMART" id="SM00739">
    <property type="entry name" value="KOW"/>
    <property type="match status" value="1"/>
</dbReference>
<dbReference type="InterPro" id="IPR001062">
    <property type="entry name" value="Transcrpt_antiterm_NusG"/>
</dbReference>
<accession>A0A077AXP9</accession>
<dbReference type="Proteomes" id="UP000028926">
    <property type="component" value="Chromosome"/>
</dbReference>
<evidence type="ECO:0000256" key="2">
    <source>
        <dbReference type="ARBA" id="ARBA00022814"/>
    </source>
</evidence>
<feature type="domain" description="KOW" evidence="9">
    <location>
        <begin position="122"/>
        <end position="149"/>
    </location>
</feature>
<dbReference type="SUPFAM" id="SSF50104">
    <property type="entry name" value="Translation proteins SH3-like domain"/>
    <property type="match status" value="1"/>
</dbReference>
<dbReference type="GO" id="GO:0006354">
    <property type="term" value="P:DNA-templated transcription elongation"/>
    <property type="evidence" value="ECO:0007669"/>
    <property type="project" value="UniProtKB-UniRule"/>
</dbReference>
<reference evidence="10 11" key="1">
    <citation type="submission" date="2014-07" db="EMBL/GenBank/DDBJ databases">
        <title>Comparative genomic insights into amoeba endosymbionts belonging to the families of Holosporaceae and Candidatus Midichloriaceae within Rickettsiales.</title>
        <authorList>
            <person name="Wang Z."/>
            <person name="Wu M."/>
        </authorList>
    </citation>
    <scope>NUCLEOTIDE SEQUENCE [LARGE SCALE GENOMIC DNA]</scope>
    <source>
        <strain evidence="10">PRA3</strain>
    </source>
</reference>
<dbReference type="AlphaFoldDB" id="A0A077AXP9"/>
<comment type="similarity">
    <text evidence="5 7">Belongs to the NusG family.</text>
</comment>
<evidence type="ECO:0000256" key="4">
    <source>
        <dbReference type="ARBA" id="ARBA00023163"/>
    </source>
</evidence>
<dbReference type="InterPro" id="IPR015869">
    <property type="entry name" value="Transcrpt_antiterm_NusG_bac_CS"/>
</dbReference>
<dbReference type="FunFam" id="2.30.30.30:FF:000002">
    <property type="entry name" value="Transcription termination/antitermination factor NusG"/>
    <property type="match status" value="1"/>
</dbReference>
<dbReference type="Gene3D" id="3.30.70.940">
    <property type="entry name" value="NusG, N-terminal domain"/>
    <property type="match status" value="1"/>
</dbReference>
<keyword evidence="11" id="KW-1185">Reference proteome</keyword>
<dbReference type="SMART" id="SM00738">
    <property type="entry name" value="NGN"/>
    <property type="match status" value="1"/>
</dbReference>
<dbReference type="GO" id="GO:0032784">
    <property type="term" value="P:regulation of DNA-templated transcription elongation"/>
    <property type="evidence" value="ECO:0007669"/>
    <property type="project" value="InterPro"/>
</dbReference>
<name>A0A077AXP9_9PROT</name>
<evidence type="ECO:0000256" key="1">
    <source>
        <dbReference type="ARBA" id="ARBA00022472"/>
    </source>
</evidence>
<dbReference type="InterPro" id="IPR014722">
    <property type="entry name" value="Rib_uL2_dom2"/>
</dbReference>
<sequence length="176" mass="19921">MALRWYVVNVYSGFEKKVAQTIREQAEKKGLQDYFGDILVPSEEVVEIRRGAKVSVEKNYFPGYVLVKIDLNDESWHLVRNTPKVSGFLGAKGKPSPISEAEVSRIMKQVQDSVDRPRHAIDFEIGEQIRVCDGPFSSFSGVVEEVETDKARLKVSVMIFGRPTPVELEFSQVEKI</sequence>
<dbReference type="GO" id="GO:0005829">
    <property type="term" value="C:cytosol"/>
    <property type="evidence" value="ECO:0007669"/>
    <property type="project" value="UniProtKB-ARBA"/>
</dbReference>
<dbReference type="PROSITE" id="PS01014">
    <property type="entry name" value="NUSG"/>
    <property type="match status" value="1"/>
</dbReference>
<evidence type="ECO:0000313" key="10">
    <source>
        <dbReference type="EMBL" id="AIK96779.1"/>
    </source>
</evidence>
<feature type="domain" description="NusG-like N-terminal" evidence="8">
    <location>
        <begin position="2"/>
        <end position="110"/>
    </location>
</feature>
<dbReference type="KEGG" id="paca:ID47_08630"/>
<dbReference type="InterPro" id="IPR008991">
    <property type="entry name" value="Translation_prot_SH3-like_sf"/>
</dbReference>
<dbReference type="EMBL" id="CP008941">
    <property type="protein sequence ID" value="AIK96779.1"/>
    <property type="molecule type" value="Genomic_DNA"/>
</dbReference>
<evidence type="ECO:0000256" key="5">
    <source>
        <dbReference type="HAMAP-Rule" id="MF_00948"/>
    </source>
</evidence>
<evidence type="ECO:0000256" key="7">
    <source>
        <dbReference type="RuleBase" id="RU000538"/>
    </source>
</evidence>
<dbReference type="STRING" id="91604.ID47_08630"/>
<protein>
    <recommendedName>
        <fullName evidence="5 6">Transcription termination/antitermination protein NusG</fullName>
    </recommendedName>
</protein>
<dbReference type="GO" id="GO:0006353">
    <property type="term" value="P:DNA-templated transcription termination"/>
    <property type="evidence" value="ECO:0007669"/>
    <property type="project" value="UniProtKB-UniRule"/>
</dbReference>
<keyword evidence="4 5" id="KW-0804">Transcription</keyword>
<dbReference type="InterPro" id="IPR043425">
    <property type="entry name" value="NusG-like"/>
</dbReference>
<comment type="function">
    <text evidence="5 7">Participates in transcription elongation, termination and antitermination.</text>
</comment>
<evidence type="ECO:0000256" key="3">
    <source>
        <dbReference type="ARBA" id="ARBA00023015"/>
    </source>
</evidence>
<dbReference type="PRINTS" id="PR00338">
    <property type="entry name" value="NUSGTNSCPFCT"/>
</dbReference>
<dbReference type="eggNOG" id="COG0250">
    <property type="taxonomic scope" value="Bacteria"/>
</dbReference>
<keyword evidence="2 5" id="KW-0889">Transcription antitermination</keyword>
<keyword evidence="3 5" id="KW-0805">Transcription regulation</keyword>
<dbReference type="HOGENOM" id="CLU_067287_1_0_5"/>
<dbReference type="InterPro" id="IPR005824">
    <property type="entry name" value="KOW"/>
</dbReference>
<keyword evidence="1 5" id="KW-0806">Transcription termination</keyword>
<dbReference type="RefSeq" id="WP_038465478.1">
    <property type="nucleotide sequence ID" value="NZ_CP008941.1"/>
</dbReference>